<evidence type="ECO:0000313" key="1">
    <source>
        <dbReference type="EMBL" id="MFD2237078.1"/>
    </source>
</evidence>
<dbReference type="RefSeq" id="WP_209736782.1">
    <property type="nucleotide sequence ID" value="NZ_CP072611.1"/>
</dbReference>
<accession>A0ABW5CJX2</accession>
<sequence>MILRLASVTILLALFAIGFGTLARHESRSADDFAPRNVAGCYDQGAVCPPSRG</sequence>
<organism evidence="1 2">
    <name type="scientific">Aureimonas populi</name>
    <dbReference type="NCBI Taxonomy" id="1701758"/>
    <lineage>
        <taxon>Bacteria</taxon>
        <taxon>Pseudomonadati</taxon>
        <taxon>Pseudomonadota</taxon>
        <taxon>Alphaproteobacteria</taxon>
        <taxon>Hyphomicrobiales</taxon>
        <taxon>Aurantimonadaceae</taxon>
        <taxon>Aureimonas</taxon>
    </lineage>
</organism>
<dbReference type="EMBL" id="JBHUIJ010000006">
    <property type="protein sequence ID" value="MFD2237078.1"/>
    <property type="molecule type" value="Genomic_DNA"/>
</dbReference>
<protein>
    <submittedName>
        <fullName evidence="1">Uncharacterized protein</fullName>
    </submittedName>
</protein>
<gene>
    <name evidence="1" type="ORF">ACFSKQ_06295</name>
</gene>
<dbReference type="Proteomes" id="UP001597371">
    <property type="component" value="Unassembled WGS sequence"/>
</dbReference>
<evidence type="ECO:0000313" key="2">
    <source>
        <dbReference type="Proteomes" id="UP001597371"/>
    </source>
</evidence>
<name>A0ABW5CJX2_9HYPH</name>
<comment type="caution">
    <text evidence="1">The sequence shown here is derived from an EMBL/GenBank/DDBJ whole genome shotgun (WGS) entry which is preliminary data.</text>
</comment>
<reference evidence="2" key="1">
    <citation type="journal article" date="2019" name="Int. J. Syst. Evol. Microbiol.">
        <title>The Global Catalogue of Microorganisms (GCM) 10K type strain sequencing project: providing services to taxonomists for standard genome sequencing and annotation.</title>
        <authorList>
            <consortium name="The Broad Institute Genomics Platform"/>
            <consortium name="The Broad Institute Genome Sequencing Center for Infectious Disease"/>
            <person name="Wu L."/>
            <person name="Ma J."/>
        </authorList>
    </citation>
    <scope>NUCLEOTIDE SEQUENCE [LARGE SCALE GENOMIC DNA]</scope>
    <source>
        <strain evidence="2">ZS-35-S2</strain>
    </source>
</reference>
<proteinExistence type="predicted"/>
<keyword evidence="2" id="KW-1185">Reference proteome</keyword>